<dbReference type="STRING" id="1003195.SCATT_56320"/>
<dbReference type="Proteomes" id="UP000007842">
    <property type="component" value="Chromosome"/>
</dbReference>
<comment type="similarity">
    <text evidence="1">Belongs to the UPF0098 family.</text>
</comment>
<dbReference type="InterPro" id="IPR005247">
    <property type="entry name" value="YbhB_YbcL/LppC-like"/>
</dbReference>
<evidence type="ECO:0000256" key="2">
    <source>
        <dbReference type="SAM" id="MobiDB-lite"/>
    </source>
</evidence>
<dbReference type="Gene3D" id="3.90.280.10">
    <property type="entry name" value="PEBP-like"/>
    <property type="match status" value="1"/>
</dbReference>
<dbReference type="HOGENOM" id="CLU_083918_3_2_11"/>
<evidence type="ECO:0000313" key="4">
    <source>
        <dbReference type="Proteomes" id="UP000007842"/>
    </source>
</evidence>
<keyword evidence="4" id="KW-1185">Reference proteome</keyword>
<dbReference type="InterPro" id="IPR008914">
    <property type="entry name" value="PEBP"/>
</dbReference>
<dbReference type="PANTHER" id="PTHR30289:SF1">
    <property type="entry name" value="PEBP (PHOSPHATIDYLETHANOLAMINE-BINDING PROTEIN) FAMILY PROTEIN"/>
    <property type="match status" value="1"/>
</dbReference>
<dbReference type="EMBL" id="CP003219">
    <property type="protein sequence ID" value="AEW98003.1"/>
    <property type="molecule type" value="Genomic_DNA"/>
</dbReference>
<sequence>MRRPVALRRPDVAPAPAPGTAGDMSGIELKSAAFNDQALIPRRYTMDGENVSPPLSWSGIPDGTVELVLLCEDPDAPTGTFTHWLVTGVNPDSDGVAAGGEPRGGTPHTNGFGRRGWGGPLPPVGDPAHRYFFRLYAMAEPVSLADDASAADVHAAVDGPCLASGTVVGTYQR</sequence>
<feature type="region of interest" description="Disordered" evidence="2">
    <location>
        <begin position="1"/>
        <end position="25"/>
    </location>
</feature>
<name>G8X408_STREN</name>
<dbReference type="AlphaFoldDB" id="G8X408"/>
<evidence type="ECO:0000313" key="3">
    <source>
        <dbReference type="EMBL" id="AEW98003.1"/>
    </source>
</evidence>
<dbReference type="eggNOG" id="COG1881">
    <property type="taxonomic scope" value="Bacteria"/>
</dbReference>
<proteinExistence type="inferred from homology"/>
<evidence type="ECO:0000256" key="1">
    <source>
        <dbReference type="ARBA" id="ARBA00007120"/>
    </source>
</evidence>
<dbReference type="InterPro" id="IPR036610">
    <property type="entry name" value="PEBP-like_sf"/>
</dbReference>
<dbReference type="PANTHER" id="PTHR30289">
    <property type="entry name" value="UNCHARACTERIZED PROTEIN YBCL-RELATED"/>
    <property type="match status" value="1"/>
</dbReference>
<reference evidence="4" key="1">
    <citation type="submission" date="2011-12" db="EMBL/GenBank/DDBJ databases">
        <title>Complete genome sequence of Streptomyces cattleya strain DSM 46488.</title>
        <authorList>
            <person name="Ou H.-Y."/>
            <person name="Li P."/>
            <person name="Zhao C."/>
            <person name="O'Hagan D."/>
            <person name="Deng Z."/>
        </authorList>
    </citation>
    <scope>NUCLEOTIDE SEQUENCE [LARGE SCALE GENOMIC DNA]</scope>
    <source>
        <strain evidence="4">ATCC 35852 / DSM 46488 / JCM 4925 / NBRC 14057 / NRRL 8057</strain>
    </source>
</reference>
<dbReference type="NCBIfam" id="TIGR00481">
    <property type="entry name" value="YbhB/YbcL family Raf kinase inhibitor-like protein"/>
    <property type="match status" value="1"/>
</dbReference>
<gene>
    <name evidence="3" type="ordered locus">SCATT_56320</name>
</gene>
<organism evidence="3 4">
    <name type="scientific">Streptantibioticus cattleyicolor (strain ATCC 35852 / DSM 46488 / JCM 4925 / NBRC 14057 / NRRL 8057)</name>
    <name type="common">Streptomyces cattleya</name>
    <dbReference type="NCBI Taxonomy" id="1003195"/>
    <lineage>
        <taxon>Bacteria</taxon>
        <taxon>Bacillati</taxon>
        <taxon>Actinomycetota</taxon>
        <taxon>Actinomycetes</taxon>
        <taxon>Kitasatosporales</taxon>
        <taxon>Streptomycetaceae</taxon>
        <taxon>Streptantibioticus</taxon>
    </lineage>
</organism>
<protein>
    <submittedName>
        <fullName evidence="3">Phosphatidylethanolamine-binding protein</fullName>
    </submittedName>
</protein>
<dbReference type="Pfam" id="PF01161">
    <property type="entry name" value="PBP"/>
    <property type="match status" value="1"/>
</dbReference>
<dbReference type="PATRIC" id="fig|1003195.29.peg.5615"/>
<dbReference type="SUPFAM" id="SSF49777">
    <property type="entry name" value="PEBP-like"/>
    <property type="match status" value="1"/>
</dbReference>
<dbReference type="CDD" id="cd00865">
    <property type="entry name" value="PEBP_bact_arch"/>
    <property type="match status" value="1"/>
</dbReference>
<accession>G8X408</accession>
<dbReference type="KEGG" id="scy:SCATT_56320"/>